<sequence>MLAKFSYLAFGFIIGAGLLMAVTSFSTNNATLQKTGRLTGVDAPIGFQMERFG</sequence>
<gene>
    <name evidence="1" type="ORF">QO002_002869</name>
</gene>
<organism evidence="1 2">
    <name type="scientific">Pararhizobium capsulatum DSM 1112</name>
    <dbReference type="NCBI Taxonomy" id="1121113"/>
    <lineage>
        <taxon>Bacteria</taxon>
        <taxon>Pseudomonadati</taxon>
        <taxon>Pseudomonadota</taxon>
        <taxon>Alphaproteobacteria</taxon>
        <taxon>Hyphomicrobiales</taxon>
        <taxon>Rhizobiaceae</taxon>
        <taxon>Rhizobium/Agrobacterium group</taxon>
        <taxon>Pararhizobium</taxon>
    </lineage>
</organism>
<evidence type="ECO:0000313" key="1">
    <source>
        <dbReference type="EMBL" id="MDQ0320731.1"/>
    </source>
</evidence>
<dbReference type="RefSeq" id="WP_307230742.1">
    <property type="nucleotide sequence ID" value="NZ_JAUSVF010000001.1"/>
</dbReference>
<keyword evidence="2" id="KW-1185">Reference proteome</keyword>
<evidence type="ECO:0000313" key="2">
    <source>
        <dbReference type="Proteomes" id="UP001230207"/>
    </source>
</evidence>
<dbReference type="EMBL" id="JAUSVF010000001">
    <property type="protein sequence ID" value="MDQ0320731.1"/>
    <property type="molecule type" value="Genomic_DNA"/>
</dbReference>
<accession>A0ABU0BR56</accession>
<reference evidence="1 2" key="1">
    <citation type="submission" date="2023-07" db="EMBL/GenBank/DDBJ databases">
        <title>Genomic Encyclopedia of Type Strains, Phase IV (KMG-IV): sequencing the most valuable type-strain genomes for metagenomic binning, comparative biology and taxonomic classification.</title>
        <authorList>
            <person name="Goeker M."/>
        </authorList>
    </citation>
    <scope>NUCLEOTIDE SEQUENCE [LARGE SCALE GENOMIC DNA]</scope>
    <source>
        <strain evidence="1 2">DSM 1112</strain>
    </source>
</reference>
<proteinExistence type="predicted"/>
<name>A0ABU0BR56_9HYPH</name>
<comment type="caution">
    <text evidence="1">The sequence shown here is derived from an EMBL/GenBank/DDBJ whole genome shotgun (WGS) entry which is preliminary data.</text>
</comment>
<protein>
    <submittedName>
        <fullName evidence="1">Uncharacterized protein</fullName>
    </submittedName>
</protein>
<dbReference type="Proteomes" id="UP001230207">
    <property type="component" value="Unassembled WGS sequence"/>
</dbReference>